<proteinExistence type="predicted"/>
<dbReference type="RefSeq" id="WP_103790002.1">
    <property type="nucleotide sequence ID" value="NZ_PQVF01000011.1"/>
</dbReference>
<keyword evidence="1" id="KW-0812">Transmembrane</keyword>
<keyword evidence="1" id="KW-1133">Transmembrane helix</keyword>
<dbReference type="EMBL" id="PQVF01000011">
    <property type="protein sequence ID" value="POY35397.1"/>
    <property type="molecule type" value="Genomic_DNA"/>
</dbReference>
<accession>A0A2S4ZZF8</accession>
<sequence length="194" mass="21880">MKIPDHLKNNWNGVLYLIGILVLILLFAQLKFSDNKTAQNNAAEEEPIAGIPVPADTTTPPAHLLHEKMITSELWTKLATLTYKKEIIDNEQWTIPVFAPEVKAMEGETITLKGYLIPLEKGLQHQLFMLSVLPIDQCYFCGKTQGVPEMVEVNMNKSIAYTKEAITIKGILQLNERDEEHFAMMLMGAEIVDQ</sequence>
<comment type="caution">
    <text evidence="2">The sequence shown here is derived from an EMBL/GenBank/DDBJ whole genome shotgun (WGS) entry which is preliminary data.</text>
</comment>
<organism evidence="2 3">
    <name type="scientific">Solitalea longa</name>
    <dbReference type="NCBI Taxonomy" id="2079460"/>
    <lineage>
        <taxon>Bacteria</taxon>
        <taxon>Pseudomonadati</taxon>
        <taxon>Bacteroidota</taxon>
        <taxon>Sphingobacteriia</taxon>
        <taxon>Sphingobacteriales</taxon>
        <taxon>Sphingobacteriaceae</taxon>
        <taxon>Solitalea</taxon>
    </lineage>
</organism>
<reference evidence="2 3" key="1">
    <citation type="submission" date="2018-01" db="EMBL/GenBank/DDBJ databases">
        <authorList>
            <person name="Gaut B.S."/>
            <person name="Morton B.R."/>
            <person name="Clegg M.T."/>
            <person name="Duvall M.R."/>
        </authorList>
    </citation>
    <scope>NUCLEOTIDE SEQUENCE [LARGE SCALE GENOMIC DNA]</scope>
    <source>
        <strain evidence="2 3">HR-AV</strain>
    </source>
</reference>
<keyword evidence="3" id="KW-1185">Reference proteome</keyword>
<dbReference type="AlphaFoldDB" id="A0A2S4ZZF8"/>
<protein>
    <recommendedName>
        <fullName evidence="4">DUF3299 domain-containing protein</fullName>
    </recommendedName>
</protein>
<evidence type="ECO:0000313" key="3">
    <source>
        <dbReference type="Proteomes" id="UP000236893"/>
    </source>
</evidence>
<dbReference type="Proteomes" id="UP000236893">
    <property type="component" value="Unassembled WGS sequence"/>
</dbReference>
<feature type="transmembrane region" description="Helical" evidence="1">
    <location>
        <begin position="12"/>
        <end position="30"/>
    </location>
</feature>
<evidence type="ECO:0000256" key="1">
    <source>
        <dbReference type="SAM" id="Phobius"/>
    </source>
</evidence>
<evidence type="ECO:0008006" key="4">
    <source>
        <dbReference type="Google" id="ProtNLM"/>
    </source>
</evidence>
<name>A0A2S4ZZF8_9SPHI</name>
<evidence type="ECO:0000313" key="2">
    <source>
        <dbReference type="EMBL" id="POY35397.1"/>
    </source>
</evidence>
<dbReference type="Gene3D" id="2.40.50.870">
    <property type="entry name" value="Protein of unknown function (DUF3299)"/>
    <property type="match status" value="1"/>
</dbReference>
<gene>
    <name evidence="2" type="ORF">C3K47_15150</name>
</gene>
<keyword evidence="1" id="KW-0472">Membrane</keyword>
<dbReference type="OrthoDB" id="1348500at2"/>